<dbReference type="RefSeq" id="WP_304515161.1">
    <property type="nucleotide sequence ID" value="NZ_JAOSID010000002.1"/>
</dbReference>
<evidence type="ECO:0000256" key="1">
    <source>
        <dbReference type="ARBA" id="ARBA00022475"/>
    </source>
</evidence>
<evidence type="ECO:0000256" key="3">
    <source>
        <dbReference type="ARBA" id="ARBA00022679"/>
    </source>
</evidence>
<name>A0ABT9DCW4_9MOLU</name>
<keyword evidence="1 10" id="KW-1003">Cell membrane</keyword>
<evidence type="ECO:0000313" key="12">
    <source>
        <dbReference type="Proteomes" id="UP001172036"/>
    </source>
</evidence>
<gene>
    <name evidence="10 11" type="primary">plsY</name>
    <name evidence="11" type="ORF">OC680_00460</name>
</gene>
<sequence length="211" mass="23908">MYKSNYLIYCIVYVLCYLVGAIPVGLWIGKYHRKDIRLLGSKNIGSSNVTRILGLKYGFLTFLLDFLKGFLPIFIVNTLNPNLNNWRNQRIFLGMFSILGQMFSIFNRFQGGKAIATSVGVVTGISPWIGLLGIILFIILVIICKYASLASLISTLLVNISLYIETKTSPCSNIQTIELIVIFLITILIFVKHYRNIINLLNKKENKLTFN</sequence>
<accession>A0ABT9DCW4</accession>
<proteinExistence type="inferred from homology"/>
<comment type="similarity">
    <text evidence="10">Belongs to the PlsY family.</text>
</comment>
<dbReference type="EC" id="2.3.1.275" evidence="10"/>
<dbReference type="NCBIfam" id="TIGR00023">
    <property type="entry name" value="glycerol-3-phosphate 1-O-acyltransferase PlsY"/>
    <property type="match status" value="1"/>
</dbReference>
<evidence type="ECO:0000256" key="8">
    <source>
        <dbReference type="ARBA" id="ARBA00023209"/>
    </source>
</evidence>
<dbReference type="Proteomes" id="UP001172036">
    <property type="component" value="Unassembled WGS sequence"/>
</dbReference>
<dbReference type="HAMAP" id="MF_01043">
    <property type="entry name" value="PlsY"/>
    <property type="match status" value="1"/>
</dbReference>
<feature type="transmembrane region" description="Helical" evidence="10">
    <location>
        <begin position="57"/>
        <end position="79"/>
    </location>
</feature>
<keyword evidence="7 10" id="KW-0472">Membrane</keyword>
<dbReference type="InterPro" id="IPR003811">
    <property type="entry name" value="G3P_acylTferase_PlsY"/>
</dbReference>
<evidence type="ECO:0000256" key="5">
    <source>
        <dbReference type="ARBA" id="ARBA00022989"/>
    </source>
</evidence>
<keyword evidence="2 10" id="KW-0444">Lipid biosynthesis</keyword>
<comment type="catalytic activity">
    <reaction evidence="10">
        <text>an acyl phosphate + sn-glycerol 3-phosphate = a 1-acyl-sn-glycero-3-phosphate + phosphate</text>
        <dbReference type="Rhea" id="RHEA:34075"/>
        <dbReference type="ChEBI" id="CHEBI:43474"/>
        <dbReference type="ChEBI" id="CHEBI:57597"/>
        <dbReference type="ChEBI" id="CHEBI:57970"/>
        <dbReference type="ChEBI" id="CHEBI:59918"/>
        <dbReference type="EC" id="2.3.1.275"/>
    </reaction>
</comment>
<evidence type="ECO:0000256" key="2">
    <source>
        <dbReference type="ARBA" id="ARBA00022516"/>
    </source>
</evidence>
<feature type="transmembrane region" description="Helical" evidence="10">
    <location>
        <begin position="121"/>
        <end position="140"/>
    </location>
</feature>
<feature type="transmembrane region" description="Helical" evidence="10">
    <location>
        <begin position="146"/>
        <end position="164"/>
    </location>
</feature>
<comment type="subcellular location">
    <subcellularLocation>
        <location evidence="10">Cell membrane</location>
        <topology evidence="10">Multi-pass membrane protein</topology>
    </subcellularLocation>
</comment>
<comment type="pathway">
    <text evidence="10">Lipid metabolism; phospholipid metabolism.</text>
</comment>
<feature type="transmembrane region" description="Helical" evidence="10">
    <location>
        <begin position="91"/>
        <end position="109"/>
    </location>
</feature>
<evidence type="ECO:0000256" key="10">
    <source>
        <dbReference type="HAMAP-Rule" id="MF_01043"/>
    </source>
</evidence>
<dbReference type="PANTHER" id="PTHR30309">
    <property type="entry name" value="INNER MEMBRANE PROTEIN YGIH"/>
    <property type="match status" value="1"/>
</dbReference>
<keyword evidence="8 10" id="KW-0594">Phospholipid biosynthesis</keyword>
<evidence type="ECO:0000256" key="6">
    <source>
        <dbReference type="ARBA" id="ARBA00023098"/>
    </source>
</evidence>
<evidence type="ECO:0000256" key="4">
    <source>
        <dbReference type="ARBA" id="ARBA00022692"/>
    </source>
</evidence>
<keyword evidence="3 10" id="KW-0808">Transferase</keyword>
<feature type="transmembrane region" description="Helical" evidence="10">
    <location>
        <begin position="6"/>
        <end position="28"/>
    </location>
</feature>
<keyword evidence="6 10" id="KW-0443">Lipid metabolism</keyword>
<evidence type="ECO:0000313" key="11">
    <source>
        <dbReference type="EMBL" id="MDO8167956.1"/>
    </source>
</evidence>
<dbReference type="SMART" id="SM01207">
    <property type="entry name" value="G3P_acyltransf"/>
    <property type="match status" value="1"/>
</dbReference>
<comment type="function">
    <text evidence="10">Catalyzes the transfer of an acyl group from acyl-phosphate (acyl-PO(4)) to glycerol-3-phosphate (G3P) to form lysophosphatidic acid (LPA). This enzyme utilizes acyl-phosphate as fatty acyl donor, but not acyl-CoA or acyl-ACP.</text>
</comment>
<keyword evidence="9 10" id="KW-1208">Phospholipid metabolism</keyword>
<comment type="caution">
    <text evidence="11">The sequence shown here is derived from an EMBL/GenBank/DDBJ whole genome shotgun (WGS) entry which is preliminary data.</text>
</comment>
<dbReference type="Pfam" id="PF02660">
    <property type="entry name" value="G3P_acyltransf"/>
    <property type="match status" value="1"/>
</dbReference>
<dbReference type="EMBL" id="JAOSID010000002">
    <property type="protein sequence ID" value="MDO8167956.1"/>
    <property type="molecule type" value="Genomic_DNA"/>
</dbReference>
<keyword evidence="12" id="KW-1185">Reference proteome</keyword>
<keyword evidence="5 10" id="KW-1133">Transmembrane helix</keyword>
<evidence type="ECO:0000256" key="9">
    <source>
        <dbReference type="ARBA" id="ARBA00023264"/>
    </source>
</evidence>
<dbReference type="PANTHER" id="PTHR30309:SF0">
    <property type="entry name" value="GLYCEROL-3-PHOSPHATE ACYLTRANSFERASE-RELATED"/>
    <property type="match status" value="1"/>
</dbReference>
<reference evidence="11 12" key="1">
    <citation type="journal article" date="2023" name="Int. J. Syst. Evol. Microbiol.">
        <title>The observation of taxonomic boundaries for the 16SrII and 16SrXXV phytoplasmas using genome-based delimitation.</title>
        <authorList>
            <person name="Rodrigues Jardim B."/>
            <person name="Tran-Nguyen L.T.T."/>
            <person name="Gambley C."/>
            <person name="Al-Sadi A.M."/>
            <person name="Al-Subhi A.M."/>
            <person name="Foissac X."/>
            <person name="Salar P."/>
            <person name="Cai H."/>
            <person name="Yang J.Y."/>
            <person name="Davis R."/>
            <person name="Jones L."/>
            <person name="Rodoni B."/>
            <person name="Constable F.E."/>
        </authorList>
    </citation>
    <scope>NUCLEOTIDE SEQUENCE [LARGE SCALE GENOMIC DNA]</scope>
    <source>
        <strain evidence="11">BAWM-155c</strain>
    </source>
</reference>
<evidence type="ECO:0000256" key="7">
    <source>
        <dbReference type="ARBA" id="ARBA00023136"/>
    </source>
</evidence>
<protein>
    <recommendedName>
        <fullName evidence="10">Glycerol-3-phosphate acyltransferase</fullName>
    </recommendedName>
    <alternativeName>
        <fullName evidence="10">Acyl-PO4 G3P acyltransferase</fullName>
    </alternativeName>
    <alternativeName>
        <fullName evidence="10">Acyl-phosphate--glycerol-3-phosphate acyltransferase</fullName>
    </alternativeName>
    <alternativeName>
        <fullName evidence="10">G3P acyltransferase</fullName>
        <shortName evidence="10">GPAT</shortName>
        <ecNumber evidence="10">2.3.1.275</ecNumber>
    </alternativeName>
    <alternativeName>
        <fullName evidence="10">Lysophosphatidic acid synthase</fullName>
        <shortName evidence="10">LPA synthase</shortName>
    </alternativeName>
</protein>
<feature type="transmembrane region" description="Helical" evidence="10">
    <location>
        <begin position="176"/>
        <end position="194"/>
    </location>
</feature>
<organism evidence="11 12">
    <name type="scientific">Candidatus Phytoplasma melaleucae</name>
    <dbReference type="NCBI Taxonomy" id="2982630"/>
    <lineage>
        <taxon>Bacteria</taxon>
        <taxon>Bacillati</taxon>
        <taxon>Mycoplasmatota</taxon>
        <taxon>Mollicutes</taxon>
        <taxon>Acholeplasmatales</taxon>
        <taxon>Acholeplasmataceae</taxon>
        <taxon>Candidatus Phytoplasma</taxon>
    </lineage>
</organism>
<dbReference type="GO" id="GO:0004366">
    <property type="term" value="F:glycerol-3-phosphate O-acyltransferase activity"/>
    <property type="evidence" value="ECO:0007669"/>
    <property type="project" value="UniProtKB-EC"/>
</dbReference>
<keyword evidence="11" id="KW-0012">Acyltransferase</keyword>
<keyword evidence="4 10" id="KW-0812">Transmembrane</keyword>
<comment type="subunit">
    <text evidence="10">Probably interacts with PlsX.</text>
</comment>